<dbReference type="GO" id="GO:0043565">
    <property type="term" value="F:sequence-specific DNA binding"/>
    <property type="evidence" value="ECO:0007669"/>
    <property type="project" value="InterPro"/>
</dbReference>
<dbReference type="GO" id="GO:0005634">
    <property type="term" value="C:nucleus"/>
    <property type="evidence" value="ECO:0007669"/>
    <property type="project" value="UniProtKB-SubCell"/>
</dbReference>
<sequence length="307" mass="33543">MAVDCIGVQTVDHLNRIFQLSTHDFNVSSSYTQAVPALKRTGHARFRRAPSSSSSSTGPSTSSHSDDKTEDSTSSIVSSLAGEGSVSNGKQVSSLGIVAPAPTFSSRKPPLPSTHRKRCIADRPVASVHGSRSGCHCCKRRKTGSKREIRRVPIVGSKVTSIPADDYSWKKYGEKKIDESPYPRVYYKCITGKGCPARKRVEFASKDSKMLLVTYDGEHRHRHRHAPTPVPMSLTGVFVQSKSPLCLGFTVATAGPATITPIADQQNKTPSEQPPPPHPQHRVFVRQLKLHPVVDTILYEHATRLSS</sequence>
<keyword evidence="2" id="KW-0805">Transcription regulation</keyword>
<evidence type="ECO:0000256" key="6">
    <source>
        <dbReference type="SAM" id="MobiDB-lite"/>
    </source>
</evidence>
<comment type="caution">
    <text evidence="8">The sequence shown here is derived from an EMBL/GenBank/DDBJ whole genome shotgun (WGS) entry which is preliminary data.</text>
</comment>
<evidence type="ECO:0000313" key="9">
    <source>
        <dbReference type="Proteomes" id="UP000326396"/>
    </source>
</evidence>
<keyword evidence="9" id="KW-1185">Reference proteome</keyword>
<feature type="compositionally biased region" description="Low complexity" evidence="6">
    <location>
        <begin position="50"/>
        <end position="63"/>
    </location>
</feature>
<dbReference type="InterPro" id="IPR044810">
    <property type="entry name" value="WRKY_plant"/>
</dbReference>
<dbReference type="Proteomes" id="UP000326396">
    <property type="component" value="Unassembled WGS sequence"/>
</dbReference>
<comment type="subcellular location">
    <subcellularLocation>
        <location evidence="1">Nucleus</location>
    </subcellularLocation>
</comment>
<organism evidence="8 9">
    <name type="scientific">Mikania micrantha</name>
    <name type="common">bitter vine</name>
    <dbReference type="NCBI Taxonomy" id="192012"/>
    <lineage>
        <taxon>Eukaryota</taxon>
        <taxon>Viridiplantae</taxon>
        <taxon>Streptophyta</taxon>
        <taxon>Embryophyta</taxon>
        <taxon>Tracheophyta</taxon>
        <taxon>Spermatophyta</taxon>
        <taxon>Magnoliopsida</taxon>
        <taxon>eudicotyledons</taxon>
        <taxon>Gunneridae</taxon>
        <taxon>Pentapetalae</taxon>
        <taxon>asterids</taxon>
        <taxon>campanulids</taxon>
        <taxon>Asterales</taxon>
        <taxon>Asteraceae</taxon>
        <taxon>Asteroideae</taxon>
        <taxon>Heliantheae alliance</taxon>
        <taxon>Eupatorieae</taxon>
        <taxon>Mikania</taxon>
    </lineage>
</organism>
<evidence type="ECO:0000256" key="5">
    <source>
        <dbReference type="ARBA" id="ARBA00023242"/>
    </source>
</evidence>
<accession>A0A5N6LF86</accession>
<evidence type="ECO:0000313" key="8">
    <source>
        <dbReference type="EMBL" id="KAD0533619.1"/>
    </source>
</evidence>
<gene>
    <name evidence="8" type="ORF">E3N88_44104</name>
</gene>
<evidence type="ECO:0000259" key="7">
    <source>
        <dbReference type="PROSITE" id="PS50811"/>
    </source>
</evidence>
<dbReference type="Pfam" id="PF03106">
    <property type="entry name" value="WRKY"/>
    <property type="match status" value="1"/>
</dbReference>
<evidence type="ECO:0000256" key="1">
    <source>
        <dbReference type="ARBA" id="ARBA00004123"/>
    </source>
</evidence>
<reference evidence="8 9" key="1">
    <citation type="submission" date="2019-05" db="EMBL/GenBank/DDBJ databases">
        <title>Mikania micrantha, genome provides insights into the molecular mechanism of rapid growth.</title>
        <authorList>
            <person name="Liu B."/>
        </authorList>
    </citation>
    <scope>NUCLEOTIDE SEQUENCE [LARGE SCALE GENOMIC DNA]</scope>
    <source>
        <strain evidence="8">NLD-2019</strain>
        <tissue evidence="8">Leaf</tissue>
    </source>
</reference>
<dbReference type="SMART" id="SM00774">
    <property type="entry name" value="WRKY"/>
    <property type="match status" value="1"/>
</dbReference>
<protein>
    <recommendedName>
        <fullName evidence="7">WRKY domain-containing protein</fullName>
    </recommendedName>
</protein>
<feature type="region of interest" description="Disordered" evidence="6">
    <location>
        <begin position="43"/>
        <end position="89"/>
    </location>
</feature>
<dbReference type="InterPro" id="IPR003657">
    <property type="entry name" value="WRKY_dom"/>
</dbReference>
<keyword evidence="3" id="KW-0238">DNA-binding</keyword>
<keyword evidence="5" id="KW-0539">Nucleus</keyword>
<dbReference type="InterPro" id="IPR036576">
    <property type="entry name" value="WRKY_dom_sf"/>
</dbReference>
<evidence type="ECO:0000256" key="3">
    <source>
        <dbReference type="ARBA" id="ARBA00023125"/>
    </source>
</evidence>
<name>A0A5N6LF86_9ASTR</name>
<feature type="domain" description="WRKY" evidence="7">
    <location>
        <begin position="158"/>
        <end position="221"/>
    </location>
</feature>
<dbReference type="SUPFAM" id="SSF118290">
    <property type="entry name" value="WRKY DNA-binding domain"/>
    <property type="match status" value="1"/>
</dbReference>
<dbReference type="GO" id="GO:0003700">
    <property type="term" value="F:DNA-binding transcription factor activity"/>
    <property type="evidence" value="ECO:0007669"/>
    <property type="project" value="InterPro"/>
</dbReference>
<dbReference type="OrthoDB" id="777189at2759"/>
<evidence type="ECO:0000256" key="4">
    <source>
        <dbReference type="ARBA" id="ARBA00023163"/>
    </source>
</evidence>
<dbReference type="PROSITE" id="PS50811">
    <property type="entry name" value="WRKY"/>
    <property type="match status" value="1"/>
</dbReference>
<proteinExistence type="predicted"/>
<dbReference type="EMBL" id="SZYD01001601">
    <property type="protein sequence ID" value="KAD0533619.1"/>
    <property type="molecule type" value="Genomic_DNA"/>
</dbReference>
<dbReference type="PANTHER" id="PTHR31282">
    <property type="entry name" value="WRKY TRANSCRIPTION FACTOR 21-RELATED"/>
    <property type="match status" value="1"/>
</dbReference>
<keyword evidence="4" id="KW-0804">Transcription</keyword>
<dbReference type="Gene3D" id="2.20.25.80">
    <property type="entry name" value="WRKY domain"/>
    <property type="match status" value="1"/>
</dbReference>
<dbReference type="AlphaFoldDB" id="A0A5N6LF86"/>
<evidence type="ECO:0000256" key="2">
    <source>
        <dbReference type="ARBA" id="ARBA00023015"/>
    </source>
</evidence>